<dbReference type="SUPFAM" id="SSF49313">
    <property type="entry name" value="Cadherin-like"/>
    <property type="match status" value="5"/>
</dbReference>
<dbReference type="GO" id="GO:0007156">
    <property type="term" value="P:homophilic cell adhesion via plasma membrane adhesion molecules"/>
    <property type="evidence" value="ECO:0007669"/>
    <property type="project" value="InterPro"/>
</dbReference>
<keyword evidence="3" id="KW-0812">Transmembrane</keyword>
<feature type="domain" description="Cadherin" evidence="13">
    <location>
        <begin position="501"/>
        <end position="610"/>
    </location>
</feature>
<keyword evidence="8" id="KW-1133">Transmembrane helix</keyword>
<feature type="domain" description="Cadherin" evidence="13">
    <location>
        <begin position="73"/>
        <end position="163"/>
    </location>
</feature>
<evidence type="ECO:0000256" key="7">
    <source>
        <dbReference type="ARBA" id="ARBA00022889"/>
    </source>
</evidence>
<keyword evidence="5" id="KW-0677">Repeat</keyword>
<keyword evidence="4" id="KW-0732">Signal</keyword>
<dbReference type="FunFam" id="2.60.40.60:FF:000098">
    <property type="entry name" value="cadherin-23 isoform X1"/>
    <property type="match status" value="1"/>
</dbReference>
<evidence type="ECO:0000259" key="13">
    <source>
        <dbReference type="PROSITE" id="PS50268"/>
    </source>
</evidence>
<keyword evidence="2" id="KW-1003">Cell membrane</keyword>
<comment type="subcellular location">
    <subcellularLocation>
        <location evidence="1">Cell membrane</location>
        <topology evidence="1">Single-pass type I membrane protein</topology>
    </subcellularLocation>
</comment>
<dbReference type="GO" id="GO:0008013">
    <property type="term" value="F:beta-catenin binding"/>
    <property type="evidence" value="ECO:0007669"/>
    <property type="project" value="TreeGrafter"/>
</dbReference>
<comment type="caution">
    <text evidence="14">The sequence shown here is derived from an EMBL/GenBank/DDBJ whole genome shotgun (WGS) entry which is preliminary data.</text>
</comment>
<dbReference type="PANTHER" id="PTHR24027:SF411">
    <property type="entry name" value="CADHERIN DOMAIN-CONTAINING PROTEIN"/>
    <property type="match status" value="1"/>
</dbReference>
<comment type="function">
    <text evidence="10">Cadherins are calcium-dependent cell adhesion proteins. They preferentially interact with themselves in a homophilic manner in connecting cells.</text>
</comment>
<evidence type="ECO:0000256" key="6">
    <source>
        <dbReference type="ARBA" id="ARBA00022837"/>
    </source>
</evidence>
<proteinExistence type="predicted"/>
<evidence type="ECO:0000256" key="9">
    <source>
        <dbReference type="ARBA" id="ARBA00023136"/>
    </source>
</evidence>
<dbReference type="PROSITE" id="PS00232">
    <property type="entry name" value="CADHERIN_1"/>
    <property type="match status" value="3"/>
</dbReference>
<dbReference type="GO" id="GO:0045296">
    <property type="term" value="F:cadherin binding"/>
    <property type="evidence" value="ECO:0007669"/>
    <property type="project" value="TreeGrafter"/>
</dbReference>
<evidence type="ECO:0000256" key="3">
    <source>
        <dbReference type="ARBA" id="ARBA00022692"/>
    </source>
</evidence>
<dbReference type="InParanoid" id="A0A1V9XNE3"/>
<keyword evidence="15" id="KW-1185">Reference proteome</keyword>
<dbReference type="SMART" id="SM00112">
    <property type="entry name" value="CA"/>
    <property type="match status" value="5"/>
</dbReference>
<evidence type="ECO:0000256" key="1">
    <source>
        <dbReference type="ARBA" id="ARBA00004251"/>
    </source>
</evidence>
<evidence type="ECO:0000256" key="10">
    <source>
        <dbReference type="ARBA" id="ARBA00059331"/>
    </source>
</evidence>
<evidence type="ECO:0000256" key="2">
    <source>
        <dbReference type="ARBA" id="ARBA00022475"/>
    </source>
</evidence>
<dbReference type="Proteomes" id="UP000192247">
    <property type="component" value="Unassembled WGS sequence"/>
</dbReference>
<dbReference type="OrthoDB" id="6510378at2759"/>
<gene>
    <name evidence="14" type="ORF">BIW11_08711</name>
</gene>
<evidence type="ECO:0000313" key="14">
    <source>
        <dbReference type="EMBL" id="OQR74996.1"/>
    </source>
</evidence>
<feature type="domain" description="Cadherin" evidence="13">
    <location>
        <begin position="274"/>
        <end position="384"/>
    </location>
</feature>
<reference evidence="14 15" key="1">
    <citation type="journal article" date="2017" name="Gigascience">
        <title>Draft genome of the honey bee ectoparasitic mite, Tropilaelaps mercedesae, is shaped by the parasitic life history.</title>
        <authorList>
            <person name="Dong X."/>
            <person name="Armstrong S.D."/>
            <person name="Xia D."/>
            <person name="Makepeace B.L."/>
            <person name="Darby A.C."/>
            <person name="Kadowaki T."/>
        </authorList>
    </citation>
    <scope>NUCLEOTIDE SEQUENCE [LARGE SCALE GENOMIC DNA]</scope>
    <source>
        <strain evidence="14">Wuxi-XJTLU</strain>
    </source>
</reference>
<dbReference type="GO" id="GO:0016342">
    <property type="term" value="C:catenin complex"/>
    <property type="evidence" value="ECO:0007669"/>
    <property type="project" value="TreeGrafter"/>
</dbReference>
<evidence type="ECO:0000313" key="15">
    <source>
        <dbReference type="Proteomes" id="UP000192247"/>
    </source>
</evidence>
<dbReference type="PANTHER" id="PTHR24027">
    <property type="entry name" value="CADHERIN-23"/>
    <property type="match status" value="1"/>
</dbReference>
<dbReference type="CDD" id="cd11304">
    <property type="entry name" value="Cadherin_repeat"/>
    <property type="match status" value="5"/>
</dbReference>
<dbReference type="GO" id="GO:0000902">
    <property type="term" value="P:cell morphogenesis"/>
    <property type="evidence" value="ECO:0007669"/>
    <property type="project" value="TreeGrafter"/>
</dbReference>
<dbReference type="InterPro" id="IPR039808">
    <property type="entry name" value="Cadherin"/>
</dbReference>
<dbReference type="GO" id="GO:0044331">
    <property type="term" value="P:cell-cell adhesion mediated by cadherin"/>
    <property type="evidence" value="ECO:0007669"/>
    <property type="project" value="TreeGrafter"/>
</dbReference>
<accession>A0A1V9XNE3</accession>
<dbReference type="GO" id="GO:0016339">
    <property type="term" value="P:calcium-dependent cell-cell adhesion via plasma membrane cell adhesion molecules"/>
    <property type="evidence" value="ECO:0007669"/>
    <property type="project" value="TreeGrafter"/>
</dbReference>
<dbReference type="GO" id="GO:0005912">
    <property type="term" value="C:adherens junction"/>
    <property type="evidence" value="ECO:0007669"/>
    <property type="project" value="TreeGrafter"/>
</dbReference>
<keyword evidence="7" id="KW-0130">Cell adhesion</keyword>
<dbReference type="FunFam" id="2.60.40.60:FF:000168">
    <property type="entry name" value="Cadherin-related family member 2"/>
    <property type="match status" value="1"/>
</dbReference>
<keyword evidence="6 11" id="KW-0106">Calcium</keyword>
<evidence type="ECO:0000256" key="8">
    <source>
        <dbReference type="ARBA" id="ARBA00022989"/>
    </source>
</evidence>
<organism evidence="14 15">
    <name type="scientific">Tropilaelaps mercedesae</name>
    <dbReference type="NCBI Taxonomy" id="418985"/>
    <lineage>
        <taxon>Eukaryota</taxon>
        <taxon>Metazoa</taxon>
        <taxon>Ecdysozoa</taxon>
        <taxon>Arthropoda</taxon>
        <taxon>Chelicerata</taxon>
        <taxon>Arachnida</taxon>
        <taxon>Acari</taxon>
        <taxon>Parasitiformes</taxon>
        <taxon>Mesostigmata</taxon>
        <taxon>Gamasina</taxon>
        <taxon>Dermanyssoidea</taxon>
        <taxon>Laelapidae</taxon>
        <taxon>Tropilaelaps</taxon>
    </lineage>
</organism>
<dbReference type="GO" id="GO:0016477">
    <property type="term" value="P:cell migration"/>
    <property type="evidence" value="ECO:0007669"/>
    <property type="project" value="TreeGrafter"/>
</dbReference>
<dbReference type="InterPro" id="IPR015919">
    <property type="entry name" value="Cadherin-like_sf"/>
</dbReference>
<dbReference type="GO" id="GO:0007043">
    <property type="term" value="P:cell-cell junction assembly"/>
    <property type="evidence" value="ECO:0007669"/>
    <property type="project" value="TreeGrafter"/>
</dbReference>
<dbReference type="PRINTS" id="PR00205">
    <property type="entry name" value="CADHERIN"/>
</dbReference>
<dbReference type="GO" id="GO:0005509">
    <property type="term" value="F:calcium ion binding"/>
    <property type="evidence" value="ECO:0007669"/>
    <property type="project" value="UniProtKB-UniRule"/>
</dbReference>
<dbReference type="Gene3D" id="2.60.40.60">
    <property type="entry name" value="Cadherins"/>
    <property type="match status" value="5"/>
</dbReference>
<evidence type="ECO:0000256" key="5">
    <source>
        <dbReference type="ARBA" id="ARBA00022737"/>
    </source>
</evidence>
<protein>
    <submittedName>
        <fullName evidence="14">Cadherin-23-like</fullName>
    </submittedName>
</protein>
<keyword evidence="9" id="KW-0472">Membrane</keyword>
<dbReference type="EMBL" id="MNPL01007028">
    <property type="protein sequence ID" value="OQR74996.1"/>
    <property type="molecule type" value="Genomic_DNA"/>
</dbReference>
<dbReference type="Pfam" id="PF00028">
    <property type="entry name" value="Cadherin"/>
    <property type="match status" value="3"/>
</dbReference>
<dbReference type="AlphaFoldDB" id="A0A1V9XNE3"/>
<name>A0A1V9XNE3_9ACAR</name>
<feature type="domain" description="Cadherin" evidence="13">
    <location>
        <begin position="172"/>
        <end position="273"/>
    </location>
</feature>
<evidence type="ECO:0000256" key="4">
    <source>
        <dbReference type="ARBA" id="ARBA00022729"/>
    </source>
</evidence>
<dbReference type="GO" id="GO:0034332">
    <property type="term" value="P:adherens junction organization"/>
    <property type="evidence" value="ECO:0007669"/>
    <property type="project" value="TreeGrafter"/>
</dbReference>
<sequence>MYRNGQRFTSSRSVTTGRRGILDYKGQEPEKARSAFKNNLPKFSVGGVSELVVTVKEGPESLADNDVQRKITGKALYRLRGEDVDGDTLIFGVLGPDGNELLRFERKSKTETEVYLKKELDREVRDSYTIVLTLTDGRLGEGQFIHQTLVIIVDDINDNEPVFKAYRTSHVIPEGAPPQLIDTLEATDRDQGPFGQVIYQLQSTDTETLSVFKLQQQGSQAQISLVGQVDYEKKFVYELRVLATDRALQGPRHTATAVVIVKVEDLEDQPPVFTQAPAVTRIPEDLPVGAPVLSVEAQDGDRGVDNRISYRIRAGNNLGLFTIDERTGIVTTSGHLDREATEYRNGAFILQIEASEVGSDIADSVARTEVTVVLTDVNDQTPTFRSSVYYAEIIENAQINAPITFLGNATPEVFDHDQGTNGTFRLILDDSEGTFEVFPAEATNEASFVIRVRRPQLIDFEQTKVIRFNLIAKETNSTPKSSTAEVTVYVRDANDNFPLFLEDSYSAYVREDAQVGTIIAQVKAEDSDSELFGTIGIRYTSIRGPMADKLRLDPISGEVTIGTDEHVFDRETVPHFLVTVEARDELGKGGRNTVQLEVFLEDVNDNPPLFNLPVYEARLRENDLSK</sequence>
<dbReference type="PROSITE" id="PS50268">
    <property type="entry name" value="CADHERIN_2"/>
    <property type="match status" value="5"/>
</dbReference>
<feature type="compositionally biased region" description="Polar residues" evidence="12">
    <location>
        <begin position="1"/>
        <end position="16"/>
    </location>
</feature>
<evidence type="ECO:0000256" key="11">
    <source>
        <dbReference type="PROSITE-ProRule" id="PRU00043"/>
    </source>
</evidence>
<feature type="region of interest" description="Disordered" evidence="12">
    <location>
        <begin position="1"/>
        <end position="21"/>
    </location>
</feature>
<dbReference type="InterPro" id="IPR020894">
    <property type="entry name" value="Cadherin_CS"/>
</dbReference>
<feature type="domain" description="Cadherin" evidence="13">
    <location>
        <begin position="385"/>
        <end position="500"/>
    </location>
</feature>
<dbReference type="STRING" id="418985.A0A1V9XNE3"/>
<dbReference type="InterPro" id="IPR002126">
    <property type="entry name" value="Cadherin-like_dom"/>
</dbReference>
<evidence type="ECO:0000256" key="12">
    <source>
        <dbReference type="SAM" id="MobiDB-lite"/>
    </source>
</evidence>